<dbReference type="InterPro" id="IPR001279">
    <property type="entry name" value="Metallo-B-lactamas"/>
</dbReference>
<organism evidence="2 3">
    <name type="scientific">Halopolyspora algeriensis</name>
    <dbReference type="NCBI Taxonomy" id="1500506"/>
    <lineage>
        <taxon>Bacteria</taxon>
        <taxon>Bacillati</taxon>
        <taxon>Actinomycetota</taxon>
        <taxon>Actinomycetes</taxon>
        <taxon>Actinomycetes incertae sedis</taxon>
        <taxon>Halopolyspora</taxon>
    </lineage>
</organism>
<dbReference type="Gene3D" id="3.60.15.10">
    <property type="entry name" value="Ribonuclease Z/Hydroxyacylglutathione hydrolase-like"/>
    <property type="match status" value="1"/>
</dbReference>
<evidence type="ECO:0000313" key="3">
    <source>
        <dbReference type="Proteomes" id="UP000253495"/>
    </source>
</evidence>
<name>A0A368VWF9_9ACTN</name>
<dbReference type="InterPro" id="IPR050855">
    <property type="entry name" value="NDM-1-like"/>
</dbReference>
<evidence type="ECO:0000313" key="2">
    <source>
        <dbReference type="EMBL" id="RCW44507.1"/>
    </source>
</evidence>
<protein>
    <submittedName>
        <fullName evidence="2">Cyclase</fullName>
    </submittedName>
</protein>
<proteinExistence type="predicted"/>
<dbReference type="SUPFAM" id="SSF56281">
    <property type="entry name" value="Metallo-hydrolase/oxidoreductase"/>
    <property type="match status" value="1"/>
</dbReference>
<reference evidence="2 3" key="1">
    <citation type="submission" date="2018-07" db="EMBL/GenBank/DDBJ databases">
        <title>Genomic Encyclopedia of Type Strains, Phase III (KMG-III): the genomes of soil and plant-associated and newly described type strains.</title>
        <authorList>
            <person name="Whitman W."/>
        </authorList>
    </citation>
    <scope>NUCLEOTIDE SEQUENCE [LARGE SCALE GENOMIC DNA]</scope>
    <source>
        <strain evidence="2 3">CECT 8575</strain>
    </source>
</reference>
<dbReference type="OrthoDB" id="2273115at2"/>
<comment type="caution">
    <text evidence="2">The sequence shown here is derived from an EMBL/GenBank/DDBJ whole genome shotgun (WGS) entry which is preliminary data.</text>
</comment>
<dbReference type="PANTHER" id="PTHR42951:SF4">
    <property type="entry name" value="ACYL-COENZYME A THIOESTERASE MBLAC2"/>
    <property type="match status" value="1"/>
</dbReference>
<accession>A0A368VWF9</accession>
<dbReference type="SMART" id="SM00849">
    <property type="entry name" value="Lactamase_B"/>
    <property type="match status" value="1"/>
</dbReference>
<gene>
    <name evidence="2" type="ORF">DFQ14_10496</name>
</gene>
<keyword evidence="3" id="KW-1185">Reference proteome</keyword>
<feature type="domain" description="Metallo-beta-lactamase" evidence="1">
    <location>
        <begin position="26"/>
        <end position="206"/>
    </location>
</feature>
<dbReference type="CDD" id="cd16282">
    <property type="entry name" value="metallo-hydrolase-like_MBL-fold"/>
    <property type="match status" value="1"/>
</dbReference>
<dbReference type="AlphaFoldDB" id="A0A368VWF9"/>
<sequence length="295" mass="31003">MPAEPVVQSLTANVTAYLQLPGGWFLNNAGWITGPDRTLLVDTCATEARSRRLLKAAGPTGNPISAVLTHAHGDHAHGAGLVAAAGGSVMASAAAAAEITTGPHTHPGVFECSTWGDIAPPEHIDTITAPTHIDLGGPSAEILPVPTRAHTDGDLVVWLPREGILFTGDLVFADVTPLALHGSITGWLETLDWLAGFEATTLVPGHGPLDPHGRSLPAVRAYLQWLLDAVDGTDHPDFDALETRARALWSDWHEPERHAANLRVAHAETHRYPPDVAVAAQAMLQSAGGPIPLAL</sequence>
<evidence type="ECO:0000259" key="1">
    <source>
        <dbReference type="SMART" id="SM00849"/>
    </source>
</evidence>
<dbReference type="EMBL" id="QPJC01000004">
    <property type="protein sequence ID" value="RCW44507.1"/>
    <property type="molecule type" value="Genomic_DNA"/>
</dbReference>
<dbReference type="InterPro" id="IPR036866">
    <property type="entry name" value="RibonucZ/Hydroxyglut_hydro"/>
</dbReference>
<dbReference type="PANTHER" id="PTHR42951">
    <property type="entry name" value="METALLO-BETA-LACTAMASE DOMAIN-CONTAINING"/>
    <property type="match status" value="1"/>
</dbReference>
<dbReference type="RefSeq" id="WP_114452585.1">
    <property type="nucleotide sequence ID" value="NZ_QPJC01000004.1"/>
</dbReference>
<dbReference type="Proteomes" id="UP000253495">
    <property type="component" value="Unassembled WGS sequence"/>
</dbReference>
<dbReference type="Pfam" id="PF00753">
    <property type="entry name" value="Lactamase_B"/>
    <property type="match status" value="1"/>
</dbReference>